<name>A0A248VJ72_9BURK</name>
<dbReference type="KEGG" id="parb:CJU94_13525"/>
<reference evidence="2 3" key="1">
    <citation type="submission" date="2017-08" db="EMBL/GenBank/DDBJ databases">
        <title>Identification and genetic characteristics of simultaneous BTEX- and naphthalene-degrading Paraburkholderia sp. BN5 isolated from petroleum-contaminated soil.</title>
        <authorList>
            <person name="Lee Y."/>
            <person name="Jeon C.O."/>
        </authorList>
    </citation>
    <scope>NUCLEOTIDE SEQUENCE [LARGE SCALE GENOMIC DNA]</scope>
    <source>
        <strain evidence="2 3">BN5</strain>
    </source>
</reference>
<feature type="compositionally biased region" description="Basic and acidic residues" evidence="1">
    <location>
        <begin position="14"/>
        <end position="28"/>
    </location>
</feature>
<keyword evidence="2" id="KW-0808">Transferase</keyword>
<sequence>MTTIQARVKRKQMRRDMQPQAHIHDSYRPRGRNAGASRCPDCGAIYDGGRWTWRVSAEQMHQLQCPACKRIHEQAPAGEITFDGDYLLDRKDEVLALLHHQADGESKEHPLERIMDIQQNPEHIVVQTTGPHLVRRLGAAMLHAHQGTLEISYRDNEGLLRAHWARSSVK</sequence>
<keyword evidence="3" id="KW-1185">Reference proteome</keyword>
<dbReference type="Proteomes" id="UP000215158">
    <property type="component" value="Chromosome 1"/>
</dbReference>
<dbReference type="NCBIfam" id="NF040826">
    <property type="entry name" value="lxa_BCAM0308"/>
    <property type="match status" value="1"/>
</dbReference>
<dbReference type="OrthoDB" id="9785278at2"/>
<gene>
    <name evidence="2" type="ORF">CJU94_13525</name>
</gene>
<dbReference type="EMBL" id="CP022989">
    <property type="protein sequence ID" value="ASV99083.1"/>
    <property type="molecule type" value="Genomic_DNA"/>
</dbReference>
<evidence type="ECO:0000256" key="1">
    <source>
        <dbReference type="SAM" id="MobiDB-lite"/>
    </source>
</evidence>
<dbReference type="RefSeq" id="WP_095419106.1">
    <property type="nucleotide sequence ID" value="NZ_CP022989.1"/>
</dbReference>
<evidence type="ECO:0000313" key="3">
    <source>
        <dbReference type="Proteomes" id="UP000215158"/>
    </source>
</evidence>
<organism evidence="2 3">
    <name type="scientific">Paraburkholderia aromaticivorans</name>
    <dbReference type="NCBI Taxonomy" id="2026199"/>
    <lineage>
        <taxon>Bacteria</taxon>
        <taxon>Pseudomonadati</taxon>
        <taxon>Pseudomonadota</taxon>
        <taxon>Betaproteobacteria</taxon>
        <taxon>Burkholderiales</taxon>
        <taxon>Burkholderiaceae</taxon>
        <taxon>Paraburkholderia</taxon>
    </lineage>
</organism>
<dbReference type="AlphaFoldDB" id="A0A248VJ72"/>
<evidence type="ECO:0000313" key="2">
    <source>
        <dbReference type="EMBL" id="ASV99083.1"/>
    </source>
</evidence>
<protein>
    <submittedName>
        <fullName evidence="2">Glutamyl-tRNA amidotransferase</fullName>
    </submittedName>
</protein>
<dbReference type="GO" id="GO:0016740">
    <property type="term" value="F:transferase activity"/>
    <property type="evidence" value="ECO:0007669"/>
    <property type="project" value="UniProtKB-KW"/>
</dbReference>
<proteinExistence type="predicted"/>
<accession>A0A248VJ72</accession>
<feature type="region of interest" description="Disordered" evidence="1">
    <location>
        <begin position="1"/>
        <end position="34"/>
    </location>
</feature>
<dbReference type="InterPro" id="IPR047706">
    <property type="entry name" value="BCAM0308-like"/>
</dbReference>